<dbReference type="EMBL" id="DPBP01000031">
    <property type="protein sequence ID" value="HCE17821.1"/>
    <property type="molecule type" value="Genomic_DNA"/>
</dbReference>
<evidence type="ECO:0000313" key="4">
    <source>
        <dbReference type="EMBL" id="HCE17821.1"/>
    </source>
</evidence>
<evidence type="ECO:0000256" key="1">
    <source>
        <dbReference type="PROSITE-ProRule" id="PRU00339"/>
    </source>
</evidence>
<name>A0A3D1JGX0_9CHLR</name>
<dbReference type="Gene3D" id="1.25.40.10">
    <property type="entry name" value="Tetratricopeptide repeat domain"/>
    <property type="match status" value="4"/>
</dbReference>
<dbReference type="EMBL" id="DF967966">
    <property type="protein sequence ID" value="GAP08550.1"/>
    <property type="molecule type" value="Genomic_DNA"/>
</dbReference>
<feature type="repeat" description="TPR" evidence="1">
    <location>
        <begin position="523"/>
        <end position="556"/>
    </location>
</feature>
<accession>A0A3D1JGX0</accession>
<dbReference type="Proteomes" id="UP000253922">
    <property type="component" value="Unassembled WGS sequence"/>
</dbReference>
<dbReference type="STRING" id="229919.GCA_001050195_03389"/>
<feature type="repeat" description="TPR" evidence="1">
    <location>
        <begin position="42"/>
        <end position="75"/>
    </location>
</feature>
<sequence>MAGNQAAFQKAMNQGHSAAWDQDWRKAAEYYSQALEEFPENALALSSLGLAYFELADYERALECYQHAARVAPTDPIPQEKMARIYERMGRLKEAAEASLIAAELHLRGRDAERAIDNWVHVLSLYPEHLSTRQRLAAVYERLGRREEAVHEYIAVASLLQHSGDLTRALKSVEYAARLAPESQEARFALHTLRSNQVLPRPARPKGGTGPMRMASVKELESSAQSGEQDLQLDPVDETRQKALVQLAALLFEQAEEAEGEPASRRGLSALTRGAAGPLGGGNDRTRVILHLGQAIDSQTEGDLTQAAVELERAFELGLRTPAAAFDLGLLYRGRDDEKALRYLRESVKHPDYTLGASLLLAQIYAGRGQWNEAAASYMRALAMADAEMVPPEQADELRQMYEPMIDALGSDTDQASLQSICKTIASQLQRADWRTFLRMARQNLPPQPPGSPLTPVSEMLLESHSGTVVELIGRVRELAAREMTRSAMEEAYFALQLAPAYLPVHIEIAELLLREGRMEEAVRKFMIVADLYNARGESARAVRILQRVLEVAPMNLNVRERLIELLVAQEKTDEALKQCMELAENYYRLADLDKSRQTYLEALKVAQQSKNNRAWGVEILSRVADIDMQRLNFRQALRIFEQIRTIQPDNQATRMQIIQLQFRLGQPAAAIGEADSYINLLESSGRRGEAIEFLNLVIKEGNDNLDLRRRLADLYAREGRVDEAVSQLDTVADAYAGQGKMLEAINILEMIVALKPKNVEDYRQALMELRRQSLRR</sequence>
<dbReference type="RefSeq" id="WP_062196227.1">
    <property type="nucleotide sequence ID" value="NZ_DF967966.1"/>
</dbReference>
<dbReference type="OrthoDB" id="2082605at2"/>
<dbReference type="Proteomes" id="UP000264141">
    <property type="component" value="Unassembled WGS sequence"/>
</dbReference>
<evidence type="ECO:0000313" key="3">
    <source>
        <dbReference type="EMBL" id="GAP08550.1"/>
    </source>
</evidence>
<keyword evidence="5" id="KW-1185">Reference proteome</keyword>
<dbReference type="SUPFAM" id="SSF48452">
    <property type="entry name" value="TPR-like"/>
    <property type="match status" value="3"/>
</dbReference>
<dbReference type="AlphaFoldDB" id="A0A3D1JGX0"/>
<gene>
    <name evidence="3" type="ORF">ATHL_03455</name>
    <name evidence="4" type="ORF">DEQ80_08175</name>
</gene>
<dbReference type="PANTHER" id="PTHR12558">
    <property type="entry name" value="CELL DIVISION CYCLE 16,23,27"/>
    <property type="match status" value="1"/>
</dbReference>
<dbReference type="SMART" id="SM00028">
    <property type="entry name" value="TPR"/>
    <property type="match status" value="9"/>
</dbReference>
<dbReference type="Pfam" id="PF13432">
    <property type="entry name" value="TPR_16"/>
    <property type="match status" value="1"/>
</dbReference>
<feature type="region of interest" description="Disordered" evidence="2">
    <location>
        <begin position="194"/>
        <end position="230"/>
    </location>
</feature>
<evidence type="ECO:0000313" key="5">
    <source>
        <dbReference type="Proteomes" id="UP000253922"/>
    </source>
</evidence>
<dbReference type="Pfam" id="PF14559">
    <property type="entry name" value="TPR_19"/>
    <property type="match status" value="1"/>
</dbReference>
<dbReference type="InterPro" id="IPR019734">
    <property type="entry name" value="TPR_rpt"/>
</dbReference>
<evidence type="ECO:0000313" key="6">
    <source>
        <dbReference type="Proteomes" id="UP000264141"/>
    </source>
</evidence>
<dbReference type="Pfam" id="PF14938">
    <property type="entry name" value="SNAP"/>
    <property type="match status" value="1"/>
</dbReference>
<reference evidence="4 6" key="3">
    <citation type="journal article" date="2018" name="Nat. Biotechnol.">
        <title>A standardized bacterial taxonomy based on genome phylogeny substantially revises the tree of life.</title>
        <authorList>
            <person name="Parks D.H."/>
            <person name="Chuvochina M."/>
            <person name="Waite D.W."/>
            <person name="Rinke C."/>
            <person name="Skarshewski A."/>
            <person name="Chaumeil P.A."/>
            <person name="Hugenholtz P."/>
        </authorList>
    </citation>
    <scope>NUCLEOTIDE SEQUENCE [LARGE SCALE GENOMIC DNA]</scope>
    <source>
        <strain evidence="4">UBA8781</strain>
    </source>
</reference>
<keyword evidence="1" id="KW-0802">TPR repeat</keyword>
<dbReference type="Pfam" id="PF13176">
    <property type="entry name" value="TPR_7"/>
    <property type="match status" value="1"/>
</dbReference>
<reference evidence="5" key="2">
    <citation type="submission" date="2015-07" db="EMBL/GenBank/DDBJ databases">
        <title>Draft Genome Sequences of Anaerolinea thermolimosa IMO-1, Bellilinea caldifistulae GOMI-1, Leptolinea tardivitalis YMTK-2, Levilinea saccharolytica KIBI-1,Longilinea arvoryzae KOME-1, Previously Described as Members of the Anaerolineaceae (Chloroflexi).</title>
        <authorList>
            <person name="Sekiguchi Y."/>
            <person name="Ohashi A."/>
            <person name="Matsuura N."/>
            <person name="Tourlousse M.D."/>
        </authorList>
    </citation>
    <scope>NUCLEOTIDE SEQUENCE [LARGE SCALE GENOMIC DNA]</scope>
    <source>
        <strain evidence="5">IMO-1</strain>
    </source>
</reference>
<organism evidence="4 6">
    <name type="scientific">Anaerolinea thermolimosa</name>
    <dbReference type="NCBI Taxonomy" id="229919"/>
    <lineage>
        <taxon>Bacteria</taxon>
        <taxon>Bacillati</taxon>
        <taxon>Chloroflexota</taxon>
        <taxon>Anaerolineae</taxon>
        <taxon>Anaerolineales</taxon>
        <taxon>Anaerolineaceae</taxon>
        <taxon>Anaerolinea</taxon>
    </lineage>
</organism>
<dbReference type="PROSITE" id="PS50005">
    <property type="entry name" value="TPR"/>
    <property type="match status" value="2"/>
</dbReference>
<protein>
    <submittedName>
        <fullName evidence="3">Protein containing TPR repeat</fullName>
    </submittedName>
    <submittedName>
        <fullName evidence="4">Tetratricopeptide repeat protein</fullName>
    </submittedName>
</protein>
<evidence type="ECO:0000256" key="2">
    <source>
        <dbReference type="SAM" id="MobiDB-lite"/>
    </source>
</evidence>
<proteinExistence type="predicted"/>
<dbReference type="PANTHER" id="PTHR12558:SF13">
    <property type="entry name" value="CELL DIVISION CYCLE PROTEIN 27 HOMOLOG"/>
    <property type="match status" value="1"/>
</dbReference>
<dbReference type="PROSITE" id="PS50293">
    <property type="entry name" value="TPR_REGION"/>
    <property type="match status" value="1"/>
</dbReference>
<reference evidence="3" key="1">
    <citation type="journal article" date="2015" name="Genome Announc.">
        <title>Draft Genome Sequences of Anaerolinea thermolimosa IMO-1, Bellilinea caldifistulae GOMI-1, Leptolinea tardivitalis YMTK-2, Levilinea saccharolytica KIBI-1, Longilinea arvoryzae KOME-1, Previously Described as Members of the Class Anaerolineae (Chloroflexi).</title>
        <authorList>
            <person name="Matsuura N."/>
            <person name="Tourlousse M.D."/>
            <person name="Ohashi A."/>
            <person name="Hugenholtz P."/>
            <person name="Sekiguchi Y."/>
        </authorList>
    </citation>
    <scope>NUCLEOTIDE SEQUENCE</scope>
    <source>
        <strain evidence="3">IMO-1</strain>
    </source>
</reference>
<dbReference type="InterPro" id="IPR011990">
    <property type="entry name" value="TPR-like_helical_dom_sf"/>
</dbReference>